<sequence>MIGFLVIFLAAGGGALAIQLRKRTPRREVGLFAALSVLGCIVWISIFMDRKINPTDWIAWVLDRVGW</sequence>
<dbReference type="RefSeq" id="WP_006678312.1">
    <property type="nucleotide sequence ID" value="NZ_AHKH01000061.1"/>
</dbReference>
<keyword evidence="1" id="KW-0812">Transmembrane</keyword>
<evidence type="ECO:0000313" key="2">
    <source>
        <dbReference type="EMBL" id="EHQ60661.1"/>
    </source>
</evidence>
<evidence type="ECO:0000256" key="1">
    <source>
        <dbReference type="SAM" id="Phobius"/>
    </source>
</evidence>
<keyword evidence="3" id="KW-1185">Reference proteome</keyword>
<dbReference type="OrthoDB" id="2630425at2"/>
<accession>H3SJT9</accession>
<dbReference type="AlphaFoldDB" id="H3SJT9"/>
<keyword evidence="1" id="KW-0472">Membrane</keyword>
<comment type="caution">
    <text evidence="2">The sequence shown here is derived from an EMBL/GenBank/DDBJ whole genome shotgun (WGS) entry which is preliminary data.</text>
</comment>
<organism evidence="2 3">
    <name type="scientific">Paenibacillus dendritiformis C454</name>
    <dbReference type="NCBI Taxonomy" id="1131935"/>
    <lineage>
        <taxon>Bacteria</taxon>
        <taxon>Bacillati</taxon>
        <taxon>Bacillota</taxon>
        <taxon>Bacilli</taxon>
        <taxon>Bacillales</taxon>
        <taxon>Paenibacillaceae</taxon>
        <taxon>Paenibacillus</taxon>
    </lineage>
</organism>
<dbReference type="Proteomes" id="UP000003900">
    <property type="component" value="Unassembled WGS sequence"/>
</dbReference>
<dbReference type="STRING" id="1131935.PDENDC454_19083"/>
<dbReference type="PATRIC" id="fig|1131935.3.peg.3964"/>
<reference evidence="2 3" key="1">
    <citation type="journal article" date="2012" name="J. Bacteriol.">
        <title>Genome Sequence of the Pattern-Forming Social Bacterium Paenibacillus dendritiformis C454 Chiral Morphotype.</title>
        <authorList>
            <person name="Sirota-Madi A."/>
            <person name="Olender T."/>
            <person name="Helman Y."/>
            <person name="Brainis I."/>
            <person name="Finkelshtein A."/>
            <person name="Roth D."/>
            <person name="Hagai E."/>
            <person name="Leshkowitz D."/>
            <person name="Brodsky L."/>
            <person name="Galatenko V."/>
            <person name="Nikolaev V."/>
            <person name="Gutnick D.L."/>
            <person name="Lancet D."/>
            <person name="Ben-Jacob E."/>
        </authorList>
    </citation>
    <scope>NUCLEOTIDE SEQUENCE [LARGE SCALE GENOMIC DNA]</scope>
    <source>
        <strain evidence="2 3">C454</strain>
    </source>
</reference>
<keyword evidence="1" id="KW-1133">Transmembrane helix</keyword>
<gene>
    <name evidence="2" type="ORF">PDENDC454_19083</name>
</gene>
<protein>
    <submittedName>
        <fullName evidence="2">Uncharacterized protein</fullName>
    </submittedName>
</protein>
<proteinExistence type="predicted"/>
<feature type="transmembrane region" description="Helical" evidence="1">
    <location>
        <begin position="27"/>
        <end position="48"/>
    </location>
</feature>
<name>H3SJT9_9BACL</name>
<evidence type="ECO:0000313" key="3">
    <source>
        <dbReference type="Proteomes" id="UP000003900"/>
    </source>
</evidence>
<dbReference type="EMBL" id="AHKH01000061">
    <property type="protein sequence ID" value="EHQ60661.1"/>
    <property type="molecule type" value="Genomic_DNA"/>
</dbReference>